<feature type="compositionally biased region" description="Polar residues" evidence="7">
    <location>
        <begin position="485"/>
        <end position="504"/>
    </location>
</feature>
<evidence type="ECO:0000259" key="8">
    <source>
        <dbReference type="PROSITE" id="PS50217"/>
    </source>
</evidence>
<reference evidence="9 10" key="1">
    <citation type="submission" date="2020-08" db="EMBL/GenBank/DDBJ databases">
        <title>Plant Genome Project.</title>
        <authorList>
            <person name="Zhang R.-G."/>
        </authorList>
    </citation>
    <scope>NUCLEOTIDE SEQUENCE [LARGE SCALE GENOMIC DNA]</scope>
    <source>
        <tissue evidence="9">Rhizome</tissue>
    </source>
</reference>
<dbReference type="PANTHER" id="PTHR45967">
    <property type="entry name" value="G-BOX-BINDING FACTOR 3-RELATED"/>
    <property type="match status" value="1"/>
</dbReference>
<dbReference type="EMBL" id="JACMSC010000017">
    <property type="protein sequence ID" value="KAG6478871.1"/>
    <property type="molecule type" value="Genomic_DNA"/>
</dbReference>
<keyword evidence="5" id="KW-0804">Transcription</keyword>
<evidence type="ECO:0000256" key="4">
    <source>
        <dbReference type="ARBA" id="ARBA00023125"/>
    </source>
</evidence>
<keyword evidence="3" id="KW-0805">Transcription regulation</keyword>
<dbReference type="GO" id="GO:0005634">
    <property type="term" value="C:nucleus"/>
    <property type="evidence" value="ECO:0007669"/>
    <property type="project" value="UniProtKB-SubCell"/>
</dbReference>
<dbReference type="Pfam" id="PF07777">
    <property type="entry name" value="MFMR"/>
    <property type="match status" value="1"/>
</dbReference>
<feature type="compositionally biased region" description="Basic and acidic residues" evidence="7">
    <location>
        <begin position="558"/>
        <end position="584"/>
    </location>
</feature>
<proteinExistence type="inferred from homology"/>
<dbReference type="InterPro" id="IPR012900">
    <property type="entry name" value="MFMR"/>
</dbReference>
<evidence type="ECO:0000313" key="10">
    <source>
        <dbReference type="Proteomes" id="UP000734854"/>
    </source>
</evidence>
<evidence type="ECO:0000313" key="9">
    <source>
        <dbReference type="EMBL" id="KAG6478871.1"/>
    </source>
</evidence>
<feature type="compositionally biased region" description="Acidic residues" evidence="7">
    <location>
        <begin position="83"/>
        <end position="94"/>
    </location>
</feature>
<dbReference type="SUPFAM" id="SSF57959">
    <property type="entry name" value="Leucine zipper domain"/>
    <property type="match status" value="1"/>
</dbReference>
<sequence length="651" mass="70129">MVEDALHETADEVHNNKHGHKGDALATTLVAPRLPSSSRGSLTTTARKIVKTRQQAVVEEGEEGEGDEEDNEGGGGEKKEKREEDEDVSEDVEEHEQGGPQEGAEEAGDDGADGSEGGGEGDGLASIEGGDGENDGGGGGKGEGKEEEEVDEEVEEEEDSIGGGGGGVVAEVDLSRAASSSLAVPDLVFLKKFFIYPHPGRLRVPPQDSRDGFWVPCLLFQLKFSTYHLRVRYLRGCMAALRRVGYGPIRAGKKTLALRSRPWPSRSVSACHLILGLSTSSSRVLRRCLHLGRNRMGSHKEKAATAKLSPEAPSKGPPELPPTPLTAVHPMQSLYGHGVPAVMAQAFYSPSPVAAAQPVVWGPQQVMPPPFGSPIPYASFYPHGGFYAQPPQMNAGMAYWTTETEGRPSEQKDQRPVSKDVSGGESLGKRENNDIGTSSVGEDASQSDHTETEGSSDTVGDDGQPKEHFSNRKRSHETVVPKGGTFQSLSNDEYSGANAQSSYSGRVRTAKKLPVSAPGRAALSGSQNNIEMDLLSSSLSGSVPMYARSNGANSGTIMDERELRREKRKQSNRESARRSRMRKQQECEELARKVNDLNNENTALRLELQNLKKLCEEMETENRTLTEDLKQTQGAELLSELSIGVNQSGDS</sequence>
<dbReference type="PROSITE" id="PS50217">
    <property type="entry name" value="BZIP"/>
    <property type="match status" value="1"/>
</dbReference>
<feature type="compositionally biased region" description="Acidic residues" evidence="7">
    <location>
        <begin position="103"/>
        <end position="113"/>
    </location>
</feature>
<evidence type="ECO:0000256" key="3">
    <source>
        <dbReference type="ARBA" id="ARBA00023015"/>
    </source>
</evidence>
<dbReference type="CDD" id="cd14702">
    <property type="entry name" value="bZIP_plant_GBF1"/>
    <property type="match status" value="1"/>
</dbReference>
<dbReference type="GO" id="GO:0003700">
    <property type="term" value="F:DNA-binding transcription factor activity"/>
    <property type="evidence" value="ECO:0007669"/>
    <property type="project" value="InterPro"/>
</dbReference>
<feature type="compositionally biased region" description="Basic and acidic residues" evidence="7">
    <location>
        <begin position="404"/>
        <end position="418"/>
    </location>
</feature>
<accession>A0A8J5KAQ8</accession>
<feature type="domain" description="BZIP" evidence="8">
    <location>
        <begin position="562"/>
        <end position="625"/>
    </location>
</feature>
<dbReference type="Pfam" id="PF00170">
    <property type="entry name" value="bZIP_1"/>
    <property type="match status" value="1"/>
</dbReference>
<comment type="subcellular location">
    <subcellularLocation>
        <location evidence="1">Nucleus</location>
    </subcellularLocation>
</comment>
<feature type="region of interest" description="Disordered" evidence="7">
    <location>
        <begin position="1"/>
        <end position="167"/>
    </location>
</feature>
<dbReference type="FunFam" id="1.20.5.170:FF:000020">
    <property type="entry name" value="BZIP transcription factor"/>
    <property type="match status" value="1"/>
</dbReference>
<keyword evidence="6" id="KW-0539">Nucleus</keyword>
<gene>
    <name evidence="9" type="ORF">ZIOFF_062316</name>
</gene>
<dbReference type="Gene3D" id="1.20.5.170">
    <property type="match status" value="1"/>
</dbReference>
<name>A0A8J5KAQ8_ZINOF</name>
<dbReference type="PANTHER" id="PTHR45967:SF31">
    <property type="entry name" value="DNA-BINDING PROTEIN EMBP-1"/>
    <property type="match status" value="1"/>
</dbReference>
<feature type="compositionally biased region" description="Polar residues" evidence="7">
    <location>
        <begin position="35"/>
        <end position="46"/>
    </location>
</feature>
<dbReference type="AlphaFoldDB" id="A0A8J5KAQ8"/>
<dbReference type="GO" id="GO:0000976">
    <property type="term" value="F:transcription cis-regulatory region binding"/>
    <property type="evidence" value="ECO:0007669"/>
    <property type="project" value="UniProtKB-ARBA"/>
</dbReference>
<feature type="compositionally biased region" description="Acidic residues" evidence="7">
    <location>
        <begin position="59"/>
        <end position="72"/>
    </location>
</feature>
<dbReference type="PROSITE" id="PS00036">
    <property type="entry name" value="BZIP_BASIC"/>
    <property type="match status" value="1"/>
</dbReference>
<keyword evidence="4" id="KW-0238">DNA-binding</keyword>
<feature type="compositionally biased region" description="Acidic residues" evidence="7">
    <location>
        <begin position="145"/>
        <end position="160"/>
    </location>
</feature>
<evidence type="ECO:0000256" key="1">
    <source>
        <dbReference type="ARBA" id="ARBA00004123"/>
    </source>
</evidence>
<feature type="region of interest" description="Disordered" evidence="7">
    <location>
        <begin position="296"/>
        <end position="323"/>
    </location>
</feature>
<dbReference type="Proteomes" id="UP000734854">
    <property type="component" value="Unassembled WGS sequence"/>
</dbReference>
<protein>
    <recommendedName>
        <fullName evidence="8">BZIP domain-containing protein</fullName>
    </recommendedName>
</protein>
<feature type="compositionally biased region" description="Basic and acidic residues" evidence="7">
    <location>
        <begin position="1"/>
        <end position="15"/>
    </location>
</feature>
<dbReference type="InterPro" id="IPR046347">
    <property type="entry name" value="bZIP_sf"/>
</dbReference>
<evidence type="ECO:0000256" key="2">
    <source>
        <dbReference type="ARBA" id="ARBA00007163"/>
    </source>
</evidence>
<feature type="region of interest" description="Disordered" evidence="7">
    <location>
        <begin position="402"/>
        <end position="520"/>
    </location>
</feature>
<comment type="similarity">
    <text evidence="2">Belongs to the bZIP family.</text>
</comment>
<comment type="caution">
    <text evidence="9">The sequence shown here is derived from an EMBL/GenBank/DDBJ whole genome shotgun (WGS) entry which is preliminary data.</text>
</comment>
<evidence type="ECO:0000256" key="5">
    <source>
        <dbReference type="ARBA" id="ARBA00023163"/>
    </source>
</evidence>
<keyword evidence="10" id="KW-1185">Reference proteome</keyword>
<feature type="region of interest" description="Disordered" evidence="7">
    <location>
        <begin position="546"/>
        <end position="584"/>
    </location>
</feature>
<dbReference type="InterPro" id="IPR044827">
    <property type="entry name" value="GBF-like"/>
</dbReference>
<dbReference type="SMART" id="SM00338">
    <property type="entry name" value="BRLZ"/>
    <property type="match status" value="1"/>
</dbReference>
<dbReference type="InterPro" id="IPR045314">
    <property type="entry name" value="bZIP_plant_GBF1"/>
</dbReference>
<organism evidence="9 10">
    <name type="scientific">Zingiber officinale</name>
    <name type="common">Ginger</name>
    <name type="synonym">Amomum zingiber</name>
    <dbReference type="NCBI Taxonomy" id="94328"/>
    <lineage>
        <taxon>Eukaryota</taxon>
        <taxon>Viridiplantae</taxon>
        <taxon>Streptophyta</taxon>
        <taxon>Embryophyta</taxon>
        <taxon>Tracheophyta</taxon>
        <taxon>Spermatophyta</taxon>
        <taxon>Magnoliopsida</taxon>
        <taxon>Liliopsida</taxon>
        <taxon>Zingiberales</taxon>
        <taxon>Zingiberaceae</taxon>
        <taxon>Zingiber</taxon>
    </lineage>
</organism>
<dbReference type="InterPro" id="IPR004827">
    <property type="entry name" value="bZIP"/>
</dbReference>
<evidence type="ECO:0000256" key="7">
    <source>
        <dbReference type="SAM" id="MobiDB-lite"/>
    </source>
</evidence>
<evidence type="ECO:0000256" key="6">
    <source>
        <dbReference type="ARBA" id="ARBA00023242"/>
    </source>
</evidence>